<dbReference type="SMART" id="SM00132">
    <property type="entry name" value="LIM"/>
    <property type="match status" value="3"/>
</dbReference>
<dbReference type="GO" id="GO:0046872">
    <property type="term" value="F:metal ion binding"/>
    <property type="evidence" value="ECO:0007669"/>
    <property type="project" value="UniProtKB-KW"/>
</dbReference>
<feature type="compositionally biased region" description="Polar residues" evidence="12">
    <location>
        <begin position="74"/>
        <end position="86"/>
    </location>
</feature>
<evidence type="ECO:0000256" key="6">
    <source>
        <dbReference type="ARBA" id="ARBA00022737"/>
    </source>
</evidence>
<name>A0A6J1SLC6_FRAOC</name>
<dbReference type="CDD" id="cd09351">
    <property type="entry name" value="LIM1_LPP"/>
    <property type="match status" value="1"/>
</dbReference>
<dbReference type="Gene3D" id="2.10.110.10">
    <property type="entry name" value="Cysteine Rich Protein"/>
    <property type="match status" value="3"/>
</dbReference>
<protein>
    <submittedName>
        <fullName evidence="15">Lipoma-preferred partner homolog</fullName>
    </submittedName>
</protein>
<keyword evidence="10 11" id="KW-0440">LIM domain</keyword>
<dbReference type="PANTHER" id="PTHR24207:SF2">
    <property type="entry name" value="ZYX102 PROTEIN"/>
    <property type="match status" value="1"/>
</dbReference>
<feature type="compositionally biased region" description="Pro residues" evidence="12">
    <location>
        <begin position="151"/>
        <end position="161"/>
    </location>
</feature>
<proteinExistence type="inferred from homology"/>
<feature type="region of interest" description="Disordered" evidence="12">
    <location>
        <begin position="22"/>
        <end position="110"/>
    </location>
</feature>
<evidence type="ECO:0000256" key="11">
    <source>
        <dbReference type="PROSITE-ProRule" id="PRU00125"/>
    </source>
</evidence>
<feature type="region of interest" description="Disordered" evidence="12">
    <location>
        <begin position="140"/>
        <end position="276"/>
    </location>
</feature>
<comment type="subcellular location">
    <subcellularLocation>
        <location evidence="1">Cell junction</location>
    </subcellularLocation>
    <subcellularLocation>
        <location evidence="2">Cytoplasm</location>
    </subcellularLocation>
</comment>
<evidence type="ECO:0000256" key="1">
    <source>
        <dbReference type="ARBA" id="ARBA00004282"/>
    </source>
</evidence>
<feature type="compositionally biased region" description="Polar residues" evidence="12">
    <location>
        <begin position="241"/>
        <end position="250"/>
    </location>
</feature>
<dbReference type="Pfam" id="PF00412">
    <property type="entry name" value="LIM"/>
    <property type="match status" value="3"/>
</dbReference>
<dbReference type="PANTHER" id="PTHR24207">
    <property type="entry name" value="ZYX102 PROTEIN"/>
    <property type="match status" value="1"/>
</dbReference>
<dbReference type="KEGG" id="foc:113207686"/>
<keyword evidence="9" id="KW-0965">Cell junction</keyword>
<feature type="compositionally biased region" description="Low complexity" evidence="12">
    <location>
        <begin position="212"/>
        <end position="233"/>
    </location>
</feature>
<evidence type="ECO:0000256" key="12">
    <source>
        <dbReference type="SAM" id="MobiDB-lite"/>
    </source>
</evidence>
<keyword evidence="14" id="KW-1185">Reference proteome</keyword>
<dbReference type="GO" id="GO:0001725">
    <property type="term" value="C:stress fiber"/>
    <property type="evidence" value="ECO:0007669"/>
    <property type="project" value="TreeGrafter"/>
</dbReference>
<keyword evidence="6" id="KW-0677">Repeat</keyword>
<dbReference type="FunFam" id="2.10.110.10:FF:000109">
    <property type="entry name" value="Lipoma preferred partner"/>
    <property type="match status" value="1"/>
</dbReference>
<evidence type="ECO:0000256" key="3">
    <source>
        <dbReference type="ARBA" id="ARBA00009611"/>
    </source>
</evidence>
<sequence length="499" mass="54037">MRTIMASHLEHQLAGLQIAHGETNTAGTGTSAVVQGSPSRKIGPAVPPKPSKKSQPLVPKSYSLNGPCEPSYSIPLQSGGSTSPDKSNVPLYTNLPHTQSPVHSRMNNSATYSNVPEAQGQALYSNTYSNYPSYPQVNRAARGAAGSSPAPELPPPPPEPNAQPQEDGHETLPDDLPPPPSPVSSSYSELRRATYQPGYQPSYPPSFPSNYPPDYSTYGSSSQSSSTYESIYEPINPRPPSQLSSRSNFSLYAPYPGSAQGTLQRGGHSSSHNEKEAEVDALTDLLVQSMDGSTDSDVYGICTKCGEKVVGEGSGCTAMDQVYHIRCFTCCDCAVQLQGKPFYALEGKPYCKEDYLNTLEKCSVCLQPILDRILRATGRPYHPQCFCCVVCGESLDGIPFTVDATNQIHCIQDFHKKFAPRCCVCKLPIMPEAGQDETVRVVALDRSFHIQCYKCEDCGLVLSTEAEGRGCYPLDDHVLCKSCNAKRVQALTSHMTTEL</sequence>
<keyword evidence="8" id="KW-0130">Cell adhesion</keyword>
<evidence type="ECO:0000256" key="2">
    <source>
        <dbReference type="ARBA" id="ARBA00004496"/>
    </source>
</evidence>
<comment type="similarity">
    <text evidence="3">Belongs to the zyxin/ajuba family.</text>
</comment>
<feature type="compositionally biased region" description="Polar residues" evidence="12">
    <location>
        <begin position="259"/>
        <end position="270"/>
    </location>
</feature>
<dbReference type="PROSITE" id="PS50023">
    <property type="entry name" value="LIM_DOMAIN_2"/>
    <property type="match status" value="2"/>
</dbReference>
<evidence type="ECO:0000256" key="9">
    <source>
        <dbReference type="ARBA" id="ARBA00022949"/>
    </source>
</evidence>
<evidence type="ECO:0000256" key="4">
    <source>
        <dbReference type="ARBA" id="ARBA00022490"/>
    </source>
</evidence>
<dbReference type="FunFam" id="2.10.110.10:FF:000042">
    <property type="entry name" value="lipoma-preferred partner isoform X1"/>
    <property type="match status" value="1"/>
</dbReference>
<evidence type="ECO:0000259" key="13">
    <source>
        <dbReference type="PROSITE" id="PS50023"/>
    </source>
</evidence>
<feature type="domain" description="LIM zinc-binding" evidence="13">
    <location>
        <begin position="300"/>
        <end position="361"/>
    </location>
</feature>
<feature type="compositionally biased region" description="Polar residues" evidence="12">
    <location>
        <begin position="95"/>
        <end position="110"/>
    </location>
</feature>
<dbReference type="InterPro" id="IPR001781">
    <property type="entry name" value="Znf_LIM"/>
</dbReference>
<keyword evidence="5 11" id="KW-0479">Metal-binding</keyword>
<dbReference type="GO" id="GO:0005925">
    <property type="term" value="C:focal adhesion"/>
    <property type="evidence" value="ECO:0007669"/>
    <property type="project" value="TreeGrafter"/>
</dbReference>
<dbReference type="OrthoDB" id="25414at2759"/>
<dbReference type="CDD" id="cd09437">
    <property type="entry name" value="LIM3_LPP"/>
    <property type="match status" value="1"/>
</dbReference>
<dbReference type="RefSeq" id="XP_026280125.1">
    <property type="nucleotide sequence ID" value="XM_026424340.2"/>
</dbReference>
<dbReference type="SUPFAM" id="SSF57716">
    <property type="entry name" value="Glucocorticoid receptor-like (DNA-binding domain)"/>
    <property type="match status" value="3"/>
</dbReference>
<dbReference type="FunFam" id="2.10.110.10:FF:000027">
    <property type="entry name" value="lipoma-preferred partner isoform X1"/>
    <property type="match status" value="1"/>
</dbReference>
<reference evidence="15" key="1">
    <citation type="submission" date="2025-08" db="UniProtKB">
        <authorList>
            <consortium name="RefSeq"/>
        </authorList>
    </citation>
    <scope>IDENTIFICATION</scope>
    <source>
        <tissue evidence="15">Whole organism</tissue>
    </source>
</reference>
<organism evidence="14 15">
    <name type="scientific">Frankliniella occidentalis</name>
    <name type="common">Western flower thrips</name>
    <name type="synonym">Euthrips occidentalis</name>
    <dbReference type="NCBI Taxonomy" id="133901"/>
    <lineage>
        <taxon>Eukaryota</taxon>
        <taxon>Metazoa</taxon>
        <taxon>Ecdysozoa</taxon>
        <taxon>Arthropoda</taxon>
        <taxon>Hexapoda</taxon>
        <taxon>Insecta</taxon>
        <taxon>Pterygota</taxon>
        <taxon>Neoptera</taxon>
        <taxon>Paraneoptera</taxon>
        <taxon>Thysanoptera</taxon>
        <taxon>Terebrantia</taxon>
        <taxon>Thripoidea</taxon>
        <taxon>Thripidae</taxon>
        <taxon>Frankliniella</taxon>
    </lineage>
</organism>
<dbReference type="GO" id="GO:0005737">
    <property type="term" value="C:cytoplasm"/>
    <property type="evidence" value="ECO:0007669"/>
    <property type="project" value="UniProtKB-SubCell"/>
</dbReference>
<accession>A0A6J1SLC6</accession>
<feature type="compositionally biased region" description="Pro residues" evidence="12">
    <location>
        <begin position="202"/>
        <end position="211"/>
    </location>
</feature>
<evidence type="ECO:0000256" key="8">
    <source>
        <dbReference type="ARBA" id="ARBA00022889"/>
    </source>
</evidence>
<evidence type="ECO:0000256" key="5">
    <source>
        <dbReference type="ARBA" id="ARBA00022723"/>
    </source>
</evidence>
<feature type="domain" description="LIM zinc-binding" evidence="13">
    <location>
        <begin position="420"/>
        <end position="490"/>
    </location>
</feature>
<evidence type="ECO:0000313" key="14">
    <source>
        <dbReference type="Proteomes" id="UP000504606"/>
    </source>
</evidence>
<dbReference type="CDD" id="cd09354">
    <property type="entry name" value="LIM2_LPP"/>
    <property type="match status" value="1"/>
</dbReference>
<dbReference type="PROSITE" id="PS00478">
    <property type="entry name" value="LIM_DOMAIN_1"/>
    <property type="match status" value="1"/>
</dbReference>
<dbReference type="Proteomes" id="UP000504606">
    <property type="component" value="Unplaced"/>
</dbReference>
<dbReference type="GO" id="GO:0098609">
    <property type="term" value="P:cell-cell adhesion"/>
    <property type="evidence" value="ECO:0007669"/>
    <property type="project" value="TreeGrafter"/>
</dbReference>
<keyword evidence="4" id="KW-0963">Cytoplasm</keyword>
<feature type="compositionally biased region" description="Polar residues" evidence="12">
    <location>
        <begin position="22"/>
        <end position="38"/>
    </location>
</feature>
<evidence type="ECO:0000256" key="7">
    <source>
        <dbReference type="ARBA" id="ARBA00022833"/>
    </source>
</evidence>
<dbReference type="GeneID" id="113207686"/>
<dbReference type="AlphaFoldDB" id="A0A6J1SLC6"/>
<evidence type="ECO:0000313" key="15">
    <source>
        <dbReference type="RefSeq" id="XP_026280125.1"/>
    </source>
</evidence>
<keyword evidence="7 11" id="KW-0862">Zinc</keyword>
<evidence type="ECO:0000256" key="10">
    <source>
        <dbReference type="ARBA" id="ARBA00023038"/>
    </source>
</evidence>
<feature type="compositionally biased region" description="Low complexity" evidence="12">
    <location>
        <begin position="140"/>
        <end position="150"/>
    </location>
</feature>
<gene>
    <name evidence="15" type="primary">LOC113207686</name>
</gene>